<dbReference type="InterPro" id="IPR017850">
    <property type="entry name" value="Alkaline_phosphatase_core_sf"/>
</dbReference>
<feature type="domain" description="Sulfatase N-terminal" evidence="1">
    <location>
        <begin position="27"/>
        <end position="355"/>
    </location>
</feature>
<keyword evidence="3" id="KW-1185">Reference proteome</keyword>
<evidence type="ECO:0000259" key="1">
    <source>
        <dbReference type="Pfam" id="PF00884"/>
    </source>
</evidence>
<dbReference type="InterPro" id="IPR000917">
    <property type="entry name" value="Sulfatase_N"/>
</dbReference>
<protein>
    <submittedName>
        <fullName evidence="2">Arylsulfatase A</fullName>
    </submittedName>
</protein>
<reference evidence="3" key="1">
    <citation type="submission" date="2016-10" db="EMBL/GenBank/DDBJ databases">
        <authorList>
            <person name="Varghese N."/>
            <person name="Submissions S."/>
        </authorList>
    </citation>
    <scope>NUCLEOTIDE SEQUENCE [LARGE SCALE GENOMIC DNA]</scope>
    <source>
        <strain evidence="3">DSM 26348</strain>
    </source>
</reference>
<dbReference type="SUPFAM" id="SSF53649">
    <property type="entry name" value="Alkaline phosphatase-like"/>
    <property type="match status" value="1"/>
</dbReference>
<dbReference type="Gene3D" id="3.30.1120.10">
    <property type="match status" value="1"/>
</dbReference>
<name>A0A1I3B7Z3_9PLAN</name>
<evidence type="ECO:0000313" key="2">
    <source>
        <dbReference type="EMBL" id="SFH58079.1"/>
    </source>
</evidence>
<evidence type="ECO:0000313" key="3">
    <source>
        <dbReference type="Proteomes" id="UP000199518"/>
    </source>
</evidence>
<dbReference type="RefSeq" id="WP_092047217.1">
    <property type="nucleotide sequence ID" value="NZ_FOQD01000001.1"/>
</dbReference>
<dbReference type="PANTHER" id="PTHR43751:SF3">
    <property type="entry name" value="SULFATASE N-TERMINAL DOMAIN-CONTAINING PROTEIN"/>
    <property type="match status" value="1"/>
</dbReference>
<dbReference type="AlphaFoldDB" id="A0A1I3B7Z3"/>
<dbReference type="EMBL" id="FOQD01000001">
    <property type="protein sequence ID" value="SFH58079.1"/>
    <property type="molecule type" value="Genomic_DNA"/>
</dbReference>
<proteinExistence type="predicted"/>
<dbReference type="PANTHER" id="PTHR43751">
    <property type="entry name" value="SULFATASE"/>
    <property type="match status" value="1"/>
</dbReference>
<dbReference type="OrthoDB" id="9783154at2"/>
<organism evidence="2 3">
    <name type="scientific">Planctomicrobium piriforme</name>
    <dbReference type="NCBI Taxonomy" id="1576369"/>
    <lineage>
        <taxon>Bacteria</taxon>
        <taxon>Pseudomonadati</taxon>
        <taxon>Planctomycetota</taxon>
        <taxon>Planctomycetia</taxon>
        <taxon>Planctomycetales</taxon>
        <taxon>Planctomycetaceae</taxon>
        <taxon>Planctomicrobium</taxon>
    </lineage>
</organism>
<dbReference type="Proteomes" id="UP000199518">
    <property type="component" value="Unassembled WGS sequence"/>
</dbReference>
<sequence>MPRCSLLALVLVLVSTGTLLAKEKRPPNIILMMADDLGYGDLGCYGQQKIKTPQLDRMAAEGVRFTQFYAGSTVCAPSRCVLMTGLHVGHCQIRGNSDDSLRPEDVTIPELLKSKGYVCGMFGKWGLGQEGSTGLPLKKGFDEFVGYLDQRHAHNFYPTFLINGSNRFSLTNVVPDEDVHGAGVATVKNDYSPDVIFAAAMKFLQANKDKPFFLYLPVTLPHANNEAKQAGMEIPSYGEYADRDWPNPEKGFAAMVTKVDDYAGAVLKQLQADGIDSETIMFFTSDNGPHKEGGRDPNFFNSNGPLKGIKRDLTDGGIRVPMIVRWPGHAPAGTVSAYVGYSGDMLATCCELAGVNIPANTDSVSLLPEITGNHAAQKPRGHLYWEFYERGFSQAVRQGDWKYVRVNDAEELYDLKADIGEEHNLASQQPEKLAELRTIAQHEHVPNPLWQVKPAPKNKNAQ</sequence>
<dbReference type="Pfam" id="PF00884">
    <property type="entry name" value="Sulfatase"/>
    <property type="match status" value="1"/>
</dbReference>
<accession>A0A1I3B7Z3</accession>
<dbReference type="STRING" id="1576369.SAMN05421753_101276"/>
<gene>
    <name evidence="2" type="ORF">SAMN05421753_101276</name>
</gene>
<dbReference type="CDD" id="cd16145">
    <property type="entry name" value="ARS_like"/>
    <property type="match status" value="1"/>
</dbReference>
<dbReference type="Gene3D" id="3.40.720.10">
    <property type="entry name" value="Alkaline Phosphatase, subunit A"/>
    <property type="match status" value="1"/>
</dbReference>
<dbReference type="InterPro" id="IPR052701">
    <property type="entry name" value="GAG_Ulvan_Degrading_Sulfatases"/>
</dbReference>